<protein>
    <recommendedName>
        <fullName evidence="3">Oxidoreductase molybdopterin-binding domain-containing protein</fullName>
    </recommendedName>
</protein>
<dbReference type="EMBL" id="AP024355">
    <property type="protein sequence ID" value="BCR06379.1"/>
    <property type="molecule type" value="Genomic_DNA"/>
</dbReference>
<reference evidence="1 2" key="1">
    <citation type="journal article" date="2016" name="C (Basel)">
        <title>Selective Growth of and Electricity Production by Marine Exoelectrogenic Bacteria in Self-Aggregated Hydrogel of Microbially Reduced Graphene Oxide.</title>
        <authorList>
            <person name="Yoshida N."/>
            <person name="Goto Y."/>
            <person name="Miyata Y."/>
        </authorList>
    </citation>
    <scope>NUCLEOTIDE SEQUENCE [LARGE SCALE GENOMIC DNA]</scope>
    <source>
        <strain evidence="1 2">NIT-T3</strain>
    </source>
</reference>
<dbReference type="SUPFAM" id="SSF56524">
    <property type="entry name" value="Oxidoreductase molybdopterin-binding domain"/>
    <property type="match status" value="1"/>
</dbReference>
<evidence type="ECO:0000313" key="1">
    <source>
        <dbReference type="EMBL" id="BCR06379.1"/>
    </source>
</evidence>
<accession>A0ABM8HWQ6</accession>
<proteinExistence type="predicted"/>
<gene>
    <name evidence="1" type="ORF">DESUT3_34480</name>
</gene>
<keyword evidence="2" id="KW-1185">Reference proteome</keyword>
<dbReference type="Gene3D" id="3.90.420.10">
    <property type="entry name" value="Oxidoreductase, molybdopterin-binding domain"/>
    <property type="match status" value="1"/>
</dbReference>
<evidence type="ECO:0000313" key="2">
    <source>
        <dbReference type="Proteomes" id="UP001319827"/>
    </source>
</evidence>
<dbReference type="RefSeq" id="WP_221249760.1">
    <property type="nucleotide sequence ID" value="NZ_AP024355.1"/>
</dbReference>
<sequence>MIATIFRQCRRGTFPAILLFAALLLAATSLPGLAGENSRPLKIKLRGALKADAPRTVTVADLDRLPQTEFDTFDPHQDRQVHYRGVLLRELAAAYGRPGAAGMELHAIDEYHVEFSRSEWETTDFLLATRMDGKTMNIRESGPAKVVLEYQAKGDNVPNYAPKWIWLVNRIEFLAEREQ</sequence>
<reference evidence="1 2" key="2">
    <citation type="journal article" date="2021" name="Int. J. Syst. Evol. Microbiol.">
        <title>Isolation and Polyphasic Characterization of Desulfuromonas versatilis sp. Nov., an Electrogenic Bacteria Capable of Versatile Metabolism Isolated from a Graphene Oxide-Reducing Enrichment Culture.</title>
        <authorList>
            <person name="Xie L."/>
            <person name="Yoshida N."/>
            <person name="Ishii S."/>
            <person name="Meng L."/>
        </authorList>
    </citation>
    <scope>NUCLEOTIDE SEQUENCE [LARGE SCALE GENOMIC DNA]</scope>
    <source>
        <strain evidence="1 2">NIT-T3</strain>
    </source>
</reference>
<name>A0ABM8HWQ6_9BACT</name>
<dbReference type="InterPro" id="IPR036374">
    <property type="entry name" value="OxRdtase_Mopterin-bd_sf"/>
</dbReference>
<dbReference type="Proteomes" id="UP001319827">
    <property type="component" value="Chromosome"/>
</dbReference>
<organism evidence="1 2">
    <name type="scientific">Desulfuromonas versatilis</name>
    <dbReference type="NCBI Taxonomy" id="2802975"/>
    <lineage>
        <taxon>Bacteria</taxon>
        <taxon>Pseudomonadati</taxon>
        <taxon>Thermodesulfobacteriota</taxon>
        <taxon>Desulfuromonadia</taxon>
        <taxon>Desulfuromonadales</taxon>
        <taxon>Desulfuromonadaceae</taxon>
        <taxon>Desulfuromonas</taxon>
    </lineage>
</organism>
<evidence type="ECO:0008006" key="3">
    <source>
        <dbReference type="Google" id="ProtNLM"/>
    </source>
</evidence>